<gene>
    <name evidence="2" type="ORF">Val02_04280</name>
</gene>
<evidence type="ECO:0000313" key="2">
    <source>
        <dbReference type="EMBL" id="GIJ43542.1"/>
    </source>
</evidence>
<proteinExistence type="predicted"/>
<keyword evidence="1" id="KW-1133">Transmembrane helix</keyword>
<evidence type="ECO:0000256" key="1">
    <source>
        <dbReference type="SAM" id="Phobius"/>
    </source>
</evidence>
<organism evidence="2 3">
    <name type="scientific">Virgisporangium aliadipatigenens</name>
    <dbReference type="NCBI Taxonomy" id="741659"/>
    <lineage>
        <taxon>Bacteria</taxon>
        <taxon>Bacillati</taxon>
        <taxon>Actinomycetota</taxon>
        <taxon>Actinomycetes</taxon>
        <taxon>Micromonosporales</taxon>
        <taxon>Micromonosporaceae</taxon>
        <taxon>Virgisporangium</taxon>
    </lineage>
</organism>
<dbReference type="Proteomes" id="UP000619260">
    <property type="component" value="Unassembled WGS sequence"/>
</dbReference>
<protein>
    <submittedName>
        <fullName evidence="2">Uncharacterized protein</fullName>
    </submittedName>
</protein>
<feature type="transmembrane region" description="Helical" evidence="1">
    <location>
        <begin position="20"/>
        <end position="37"/>
    </location>
</feature>
<feature type="transmembrane region" description="Helical" evidence="1">
    <location>
        <begin position="82"/>
        <end position="107"/>
    </location>
</feature>
<keyword evidence="1" id="KW-0812">Transmembrane</keyword>
<evidence type="ECO:0000313" key="3">
    <source>
        <dbReference type="Proteomes" id="UP000619260"/>
    </source>
</evidence>
<name>A0A8J4DNI2_9ACTN</name>
<dbReference type="EMBL" id="BOPF01000002">
    <property type="protein sequence ID" value="GIJ43542.1"/>
    <property type="molecule type" value="Genomic_DNA"/>
</dbReference>
<keyword evidence="1" id="KW-0472">Membrane</keyword>
<sequence length="125" mass="12960">MAATADPRRLAGVFRLSDRVAAVTYVVLVLGMSLGTATVLDGLVLAFSPVLVALLMMLAVTREGWSGAGWHRVGITRPGLRTWPLAVGTTAGVCVLATAAVVALGAARPVTPDGPWLREPNRDAS</sequence>
<keyword evidence="3" id="KW-1185">Reference proteome</keyword>
<reference evidence="2" key="1">
    <citation type="submission" date="2021-01" db="EMBL/GenBank/DDBJ databases">
        <title>Whole genome shotgun sequence of Virgisporangium aliadipatigenens NBRC 105644.</title>
        <authorList>
            <person name="Komaki H."/>
            <person name="Tamura T."/>
        </authorList>
    </citation>
    <scope>NUCLEOTIDE SEQUENCE</scope>
    <source>
        <strain evidence="2">NBRC 105644</strain>
    </source>
</reference>
<dbReference type="AlphaFoldDB" id="A0A8J4DNI2"/>
<accession>A0A8J4DNI2</accession>
<feature type="transmembrane region" description="Helical" evidence="1">
    <location>
        <begin position="43"/>
        <end position="61"/>
    </location>
</feature>
<comment type="caution">
    <text evidence="2">The sequence shown here is derived from an EMBL/GenBank/DDBJ whole genome shotgun (WGS) entry which is preliminary data.</text>
</comment>